<dbReference type="AlphaFoldDB" id="A0A1I3TYI1"/>
<reference evidence="2 3" key="1">
    <citation type="submission" date="2016-10" db="EMBL/GenBank/DDBJ databases">
        <authorList>
            <person name="de Groot N.N."/>
        </authorList>
    </citation>
    <scope>NUCLEOTIDE SEQUENCE [LARGE SCALE GENOMIC DNA]</scope>
    <source>
        <strain evidence="2 3">DSM 19073</strain>
    </source>
</reference>
<feature type="domain" description="PD-(D/E)XK endonuclease-like" evidence="1">
    <location>
        <begin position="710"/>
        <end position="906"/>
    </location>
</feature>
<evidence type="ECO:0000259" key="1">
    <source>
        <dbReference type="Pfam" id="PF12705"/>
    </source>
</evidence>
<dbReference type="OrthoDB" id="9780606at2"/>
<dbReference type="InterPro" id="IPR027417">
    <property type="entry name" value="P-loop_NTPase"/>
</dbReference>
<dbReference type="RefSeq" id="WP_092784222.1">
    <property type="nucleotide sequence ID" value="NZ_FORA01000006.1"/>
</dbReference>
<name>A0A1I3TYI1_9RHOB</name>
<proteinExistence type="predicted"/>
<dbReference type="Pfam" id="PF12705">
    <property type="entry name" value="PDDEXK_1"/>
    <property type="match status" value="1"/>
</dbReference>
<evidence type="ECO:0000313" key="2">
    <source>
        <dbReference type="EMBL" id="SFJ75543.1"/>
    </source>
</evidence>
<gene>
    <name evidence="2" type="ORF">SAMN04488095_3579</name>
</gene>
<dbReference type="NCBIfam" id="TIGR02786">
    <property type="entry name" value="addB_alphas"/>
    <property type="match status" value="1"/>
</dbReference>
<sequence>MKGLFAEPMGVDFSAALADGLHARLTGSTPQAMARVTLLTNTSRMARRTEAALASRGATLLPRIGLVSQLAPLLAPGEAPVADISSLATRLRLTQLVDLLLAKEPGLSPRAAAFDLAGSLANLLDELQEEEMDPSAFDALDVSDMSTHWERSLRFLRIVTGWSARDGNLTEAAAQGLALDRLVAGWERNPPQDPVIIAGSTASRTPTRALIRHVLDLPSGVVILPGLDTDMPEEAWQALTEEAGHQDHPQYRHAALLAALGRTRSEVPRWSERAPAVPARNALISLALRPAPATDAWRAEGPELPGVAEACAGITLLRAPSPGAEAATIAAGLRAALAQGKRAALITPDRALSRQVAAQLDRWRIIPDDSAGIPLGQTSPGRFLLQLAEMRGQPVEAEPLVILMSHPLTHSGRGRADHLTRLREVEIELIRAKPLAFPDRAALTAWLNDPEKPRLNDAWTEWLADMLDAVAAQPDSAPLIDHVTSHLELAEALTRGSADEAGALWSDAAGRAARQMLDRMIDAAPHRGETAITARDYARILHALLSGEEVRETFSPHPEVMIWGALEARVRSADLVILGGLNDDVWPGQPAPDPWLNRAMRRACGLRLPDRSTGLSAHDFQQAASGAEVWLSRAVRSAEADTVPSRWLNRIEGLLGGIGPHGEAALAGMVARGDRWLATAALLDRPDARHPTARAPRPAPRLPRGIKLERISVTGVERLIRDPYAIYAENFLRLRALPALRQGPDARLRGEIVHEAMERFARAVPDTLPENADAILRATLEQALADIAPWPGPRRLWLGKFDRAAADFLAAEAERRAKGRPLHLEDTGKLTINSLGLVLTARADRIDDLGDAVAIYDYKTGTAPAGRQQRQFAKQLLLEAMMVEDGGFAGIAQRRVDEVAYLTVGTRYAETSPEDFGPEAIARTRADFLKLIGRYAEGQPFIARLAPDLLTYVGDYDQLSRFGEWDDTQSARVIPVGQ</sequence>
<keyword evidence="3" id="KW-1185">Reference proteome</keyword>
<organism evidence="2 3">
    <name type="scientific">Jannaschia pohangensis</name>
    <dbReference type="NCBI Taxonomy" id="390807"/>
    <lineage>
        <taxon>Bacteria</taxon>
        <taxon>Pseudomonadati</taxon>
        <taxon>Pseudomonadota</taxon>
        <taxon>Alphaproteobacteria</taxon>
        <taxon>Rhodobacterales</taxon>
        <taxon>Roseobacteraceae</taxon>
        <taxon>Jannaschia</taxon>
    </lineage>
</organism>
<dbReference type="EMBL" id="FORA01000006">
    <property type="protein sequence ID" value="SFJ75543.1"/>
    <property type="molecule type" value="Genomic_DNA"/>
</dbReference>
<dbReference type="Proteomes" id="UP000199110">
    <property type="component" value="Unassembled WGS sequence"/>
</dbReference>
<dbReference type="Gene3D" id="3.90.320.10">
    <property type="match status" value="1"/>
</dbReference>
<dbReference type="STRING" id="390807.SAMN04488095_3579"/>
<dbReference type="InterPro" id="IPR014153">
    <property type="entry name" value="Ds_break_AddB"/>
</dbReference>
<dbReference type="InterPro" id="IPR038726">
    <property type="entry name" value="PDDEXK_AddAB-type"/>
</dbReference>
<dbReference type="SUPFAM" id="SSF52540">
    <property type="entry name" value="P-loop containing nucleoside triphosphate hydrolases"/>
    <property type="match status" value="1"/>
</dbReference>
<protein>
    <submittedName>
        <fullName evidence="2">Double-strand break repair protein AddB</fullName>
    </submittedName>
</protein>
<evidence type="ECO:0000313" key="3">
    <source>
        <dbReference type="Proteomes" id="UP000199110"/>
    </source>
</evidence>
<accession>A0A1I3TYI1</accession>
<dbReference type="InterPro" id="IPR011604">
    <property type="entry name" value="PDDEXK-like_dom_sf"/>
</dbReference>